<evidence type="ECO:0000256" key="1">
    <source>
        <dbReference type="SAM" id="Phobius"/>
    </source>
</evidence>
<dbReference type="RefSeq" id="WP_349242499.1">
    <property type="nucleotide sequence ID" value="NZ_JAVTTO010000005.1"/>
</dbReference>
<keyword evidence="1" id="KW-1133">Transmembrane helix</keyword>
<keyword evidence="1" id="KW-0472">Membrane</keyword>
<keyword evidence="3" id="KW-1185">Reference proteome</keyword>
<dbReference type="Proteomes" id="UP001257277">
    <property type="component" value="Unassembled WGS sequence"/>
</dbReference>
<dbReference type="EMBL" id="JAVTTO010000005">
    <property type="protein sequence ID" value="MDT7833245.1"/>
    <property type="molecule type" value="Genomic_DNA"/>
</dbReference>
<feature type="transmembrane region" description="Helical" evidence="1">
    <location>
        <begin position="7"/>
        <end position="25"/>
    </location>
</feature>
<evidence type="ECO:0000313" key="3">
    <source>
        <dbReference type="Proteomes" id="UP001257277"/>
    </source>
</evidence>
<keyword evidence="1" id="KW-0812">Transmembrane</keyword>
<gene>
    <name evidence="2" type="ORF">RQM59_12680</name>
</gene>
<sequence>MKKFLKVLGSLLGILILVALIYYFVKNEPLPEGIQGKEADTLALKMLSAMNNDAFKSTEVLEWSFRGEHHYKWKKQEGKVEVSWNNQTVVLDLNDHTKSQGNNKEVIQKAMDYFNNDSFWLVAPYKVFDQGTERSIVKQDGKDALMVTYTSGGSTPGDSYLWTLDSNYLPTSYKMWVKIIPIGGVSATWNTLNTMDSGVRLPSKHTLSLFGMELDMGEVKAYNPNADALANNILKAIKHEAYKNTRYIDWSFGGRRHYKWDKQEHIVEVSWNDVKVILHPNNLDKSKAFLKGVETQNKDSFVKRAWDLFNNDSFWLVAPHKLYEPGIIRSIVIEDNKEALNVKYTTGGTTPGDSYTWIVDSNYVPKSYKMYVPSMKMVGTPATWEEWITTESGTLLPKNHTFSGNRKLSMGDVKAYN</sequence>
<organism evidence="2 3">
    <name type="scientific">Asprobacillus argus</name>
    <dbReference type="NCBI Taxonomy" id="3076534"/>
    <lineage>
        <taxon>Bacteria</taxon>
        <taxon>Pseudomonadati</taxon>
        <taxon>Bacteroidota</taxon>
        <taxon>Flavobacteriia</taxon>
        <taxon>Flavobacteriales</taxon>
        <taxon>Flavobacteriaceae</taxon>
        <taxon>Asprobacillus</taxon>
    </lineage>
</organism>
<protein>
    <submittedName>
        <fullName evidence="2">Uncharacterized protein</fullName>
    </submittedName>
</protein>
<comment type="caution">
    <text evidence="2">The sequence shown here is derived from an EMBL/GenBank/DDBJ whole genome shotgun (WGS) entry which is preliminary data.</text>
</comment>
<evidence type="ECO:0000313" key="2">
    <source>
        <dbReference type="EMBL" id="MDT7833245.1"/>
    </source>
</evidence>
<proteinExistence type="predicted"/>
<name>A0ABU3LHP2_9FLAO</name>
<accession>A0ABU3LHP2</accession>
<reference evidence="2 3" key="1">
    <citation type="submission" date="2023-09" db="EMBL/GenBank/DDBJ databases">
        <title>Novel taxa isolated from Blanes Bay.</title>
        <authorList>
            <person name="Rey-Velasco X."/>
            <person name="Lucena T."/>
        </authorList>
    </citation>
    <scope>NUCLEOTIDE SEQUENCE [LARGE SCALE GENOMIC DNA]</scope>
    <source>
        <strain evidence="2 3">S356</strain>
    </source>
</reference>